<organism evidence="2 3">
    <name type="scientific">Streptomyces calidiresistens</name>
    <dbReference type="NCBI Taxonomy" id="1485586"/>
    <lineage>
        <taxon>Bacteria</taxon>
        <taxon>Bacillati</taxon>
        <taxon>Actinomycetota</taxon>
        <taxon>Actinomycetes</taxon>
        <taxon>Kitasatosporales</taxon>
        <taxon>Streptomycetaceae</taxon>
        <taxon>Streptomyces</taxon>
    </lineage>
</organism>
<feature type="region of interest" description="Disordered" evidence="1">
    <location>
        <begin position="417"/>
        <end position="458"/>
    </location>
</feature>
<dbReference type="Pfam" id="PF13450">
    <property type="entry name" value="NAD_binding_8"/>
    <property type="match status" value="1"/>
</dbReference>
<keyword evidence="3" id="KW-1185">Reference proteome</keyword>
<protein>
    <submittedName>
        <fullName evidence="2">NAD(P)-binding protein</fullName>
    </submittedName>
</protein>
<name>A0A7W3T7Y5_9ACTN</name>
<dbReference type="SUPFAM" id="SSF51905">
    <property type="entry name" value="FAD/NAD(P)-binding domain"/>
    <property type="match status" value="1"/>
</dbReference>
<evidence type="ECO:0000313" key="2">
    <source>
        <dbReference type="EMBL" id="MBB0232615.1"/>
    </source>
</evidence>
<dbReference type="RefSeq" id="WP_182667139.1">
    <property type="nucleotide sequence ID" value="NZ_VKHS01001043.1"/>
</dbReference>
<comment type="caution">
    <text evidence="2">The sequence shown here is derived from an EMBL/GenBank/DDBJ whole genome shotgun (WGS) entry which is preliminary data.</text>
</comment>
<reference evidence="3" key="1">
    <citation type="submission" date="2019-10" db="EMBL/GenBank/DDBJ databases">
        <title>Streptomyces sp. nov., a novel actinobacterium isolated from alkaline environment.</title>
        <authorList>
            <person name="Golinska P."/>
        </authorList>
    </citation>
    <scope>NUCLEOTIDE SEQUENCE [LARGE SCALE GENOMIC DNA]</scope>
    <source>
        <strain evidence="3">DSM 42108</strain>
    </source>
</reference>
<dbReference type="PANTHER" id="PTHR43734">
    <property type="entry name" value="PHYTOENE DESATURASE"/>
    <property type="match status" value="1"/>
</dbReference>
<proteinExistence type="predicted"/>
<gene>
    <name evidence="2" type="ORF">FOE67_24805</name>
</gene>
<dbReference type="InterPro" id="IPR036188">
    <property type="entry name" value="FAD/NAD-bd_sf"/>
</dbReference>
<feature type="compositionally biased region" description="Gly residues" evidence="1">
    <location>
        <begin position="421"/>
        <end position="436"/>
    </location>
</feature>
<dbReference type="PANTHER" id="PTHR43734:SF1">
    <property type="entry name" value="PHYTOENE DESATURASE"/>
    <property type="match status" value="1"/>
</dbReference>
<dbReference type="Proteomes" id="UP000530234">
    <property type="component" value="Unassembled WGS sequence"/>
</dbReference>
<accession>A0A7W3T7Y5</accession>
<evidence type="ECO:0000313" key="3">
    <source>
        <dbReference type="Proteomes" id="UP000530234"/>
    </source>
</evidence>
<sequence>MARIVVVGAGIGAMAAAARLAVAGHGVTVVERGDTHGGAVGRRVRDGFSFDTGPGLLYLPAVWRDLFLKTGKRPLEECVELVRPADPVVEHRLPDGTRLRLPGLSRGATIRAVREALGGDTAERWTAVLGRAREAWEVSRRPMMEEPLTARTDPAPFRHDPYPAVPHRRGLFRRPAPADDLLTTATRELGDPRAVAVLTSGLWDWGVNPADAPAGALALPYVEQTFGTWYPLGGTRALADALYARCLERRVDFRFGVEAVAVAEENGRASGVEAADGTVLPADHVVLGGWSPSPGSRGGVADPLREPPGNAARAWSRATLLLALRGRRPAGTPHRTVVHGATAAEPPVTVLQPDDPSLWPTGEHATAVVTVPVPVGSGGALPAGTAERLEAAADAVVPDLADRELWRELRTPAEIERDTGAPGGAIPGPALGGGVTGRAAAPNPGPLPGTHRVGALAHPGGGLPHAGMTGALVAGLIVEGPDWRGSY</sequence>
<dbReference type="AlphaFoldDB" id="A0A7W3T7Y5"/>
<dbReference type="EMBL" id="VKHS01001043">
    <property type="protein sequence ID" value="MBB0232615.1"/>
    <property type="molecule type" value="Genomic_DNA"/>
</dbReference>
<dbReference type="Gene3D" id="3.50.50.60">
    <property type="entry name" value="FAD/NAD(P)-binding domain"/>
    <property type="match status" value="2"/>
</dbReference>
<evidence type="ECO:0000256" key="1">
    <source>
        <dbReference type="SAM" id="MobiDB-lite"/>
    </source>
</evidence>